<keyword evidence="6 13" id="KW-0862">Zinc</keyword>
<feature type="compositionally biased region" description="Basic residues" evidence="14">
    <location>
        <begin position="16"/>
        <end position="25"/>
    </location>
</feature>
<evidence type="ECO:0000256" key="11">
    <source>
        <dbReference type="ARBA" id="ARBA00048336"/>
    </source>
</evidence>
<proteinExistence type="inferred from homology"/>
<dbReference type="GO" id="GO:0008270">
    <property type="term" value="F:zinc ion binding"/>
    <property type="evidence" value="ECO:0007669"/>
    <property type="project" value="UniProtKB-KW"/>
</dbReference>
<organism evidence="16 17">
    <name type="scientific">Knipowitschia caucasica</name>
    <name type="common">Caucasian dwarf goby</name>
    <name type="synonym">Pomatoschistus caucasicus</name>
    <dbReference type="NCBI Taxonomy" id="637954"/>
    <lineage>
        <taxon>Eukaryota</taxon>
        <taxon>Metazoa</taxon>
        <taxon>Chordata</taxon>
        <taxon>Craniata</taxon>
        <taxon>Vertebrata</taxon>
        <taxon>Euteleostomi</taxon>
        <taxon>Actinopterygii</taxon>
        <taxon>Neopterygii</taxon>
        <taxon>Teleostei</taxon>
        <taxon>Neoteleostei</taxon>
        <taxon>Acanthomorphata</taxon>
        <taxon>Gobiaria</taxon>
        <taxon>Gobiiformes</taxon>
        <taxon>Gobioidei</taxon>
        <taxon>Gobiidae</taxon>
        <taxon>Gobiinae</taxon>
        <taxon>Knipowitschia</taxon>
    </lineage>
</organism>
<keyword evidence="7 13" id="KW-0904">Protein phosphatase</keyword>
<comment type="function">
    <text evidence="9">Protein phosphatase that displays CTD phosphatase activity and regulates transcription of snRNA genes. Recognizes and binds phosphorylated 'Ser-7' of the C-terminal heptapeptide repeat domain (CTD) of the largest RNA polymerase II subunit POLR2A, and mediates dephosphorylation of 'Ser-5' of the CTD, thereby promoting transcription of snRNA genes. Downstream of EIF2AK3/PERK, dephosphorylates ERN1, a sensor for the endoplasmic reticulum unfolded protein response (UPR), to abort failed ER-stress adaptation and trigger apoptosis.</text>
</comment>
<evidence type="ECO:0000256" key="1">
    <source>
        <dbReference type="ARBA" id="ARBA00004123"/>
    </source>
</evidence>
<dbReference type="GO" id="GO:0008420">
    <property type="term" value="F:RNA polymerase II CTD heptapeptide repeat phosphatase activity"/>
    <property type="evidence" value="ECO:0007669"/>
    <property type="project" value="UniProtKB-UniRule"/>
</dbReference>
<dbReference type="Gene3D" id="1.25.40.820">
    <property type="match status" value="1"/>
</dbReference>
<gene>
    <name evidence="16" type="ORF">KC01_LOCUS10395</name>
</gene>
<comment type="subunit">
    <text evidence="13">Associates with the RNA polymerase II complex.</text>
</comment>
<evidence type="ECO:0000256" key="3">
    <source>
        <dbReference type="ARBA" id="ARBA00022723"/>
    </source>
</evidence>
<feature type="region of interest" description="Disordered" evidence="14">
    <location>
        <begin position="181"/>
        <end position="259"/>
    </location>
</feature>
<comment type="subcellular location">
    <subcellularLocation>
        <location evidence="1 13">Nucleus</location>
    </subcellularLocation>
</comment>
<comment type="catalytic activity">
    <reaction evidence="10 13">
        <text>O-phospho-L-seryl-[protein] + H2O = L-seryl-[protein] + phosphate</text>
        <dbReference type="Rhea" id="RHEA:20629"/>
        <dbReference type="Rhea" id="RHEA-COMP:9863"/>
        <dbReference type="Rhea" id="RHEA-COMP:11604"/>
        <dbReference type="ChEBI" id="CHEBI:15377"/>
        <dbReference type="ChEBI" id="CHEBI:29999"/>
        <dbReference type="ChEBI" id="CHEBI:43474"/>
        <dbReference type="ChEBI" id="CHEBI:83421"/>
        <dbReference type="EC" id="3.1.3.16"/>
    </reaction>
</comment>
<evidence type="ECO:0000256" key="13">
    <source>
        <dbReference type="RuleBase" id="RU367080"/>
    </source>
</evidence>
<keyword evidence="17" id="KW-1185">Reference proteome</keyword>
<dbReference type="PROSITE" id="PS51479">
    <property type="entry name" value="ZF_RTR1"/>
    <property type="match status" value="1"/>
</dbReference>
<comment type="catalytic activity">
    <reaction evidence="11 13">
        <text>O-phospho-L-threonyl-[protein] + H2O = L-threonyl-[protein] + phosphate</text>
        <dbReference type="Rhea" id="RHEA:47004"/>
        <dbReference type="Rhea" id="RHEA-COMP:11060"/>
        <dbReference type="Rhea" id="RHEA-COMP:11605"/>
        <dbReference type="ChEBI" id="CHEBI:15377"/>
        <dbReference type="ChEBI" id="CHEBI:30013"/>
        <dbReference type="ChEBI" id="CHEBI:43474"/>
        <dbReference type="ChEBI" id="CHEBI:61977"/>
        <dbReference type="EC" id="3.1.3.16"/>
    </reaction>
</comment>
<keyword evidence="4 13" id="KW-0863">Zinc-finger</keyword>
<evidence type="ECO:0000259" key="15">
    <source>
        <dbReference type="PROSITE" id="PS51479"/>
    </source>
</evidence>
<evidence type="ECO:0000256" key="2">
    <source>
        <dbReference type="ARBA" id="ARBA00005676"/>
    </source>
</evidence>
<sequence>MEQIEEKGNASGISKTSKKSGRKSKGFSEEEEARRREAVKEALREKLDLEKRALQIVERLLEDSVSEDFLIDCAWFITPANYKDAIEERSIVKLCGFPLCPNKLGKIPTQQFKISTKTNKVYDITERKLYCSNFCYKASKQFEMQISTTPLWLRNHESPPQITLMKRGDSGSSGEEIKLSQNRLQEDDVENPSLAQTEEPGKPGAKSVNSDNSDNSDDSDTEQDFVSSVVSAKTGPKEVHWGDLPKYDKTQSTTDCADRKGEINGNDVAVDEATTQLHSCSLSEKTSESNEAEIEGKIKSEPKNDPSRIQDTDDTNINITQVGMSKKGAVGLRNLLKQHGTKADSVRLKLLESLKTTLREWATEETRRVLFGFEGSVGKISGSETKTQKEEEEEEELDEDDLEEEQCGEGGAEEATAAALPDFETLKKETEHMNLRVKEFYRGTWEVAEEQRETRTDTKEPTSEGIEPVLPLVDSKAQHVIQKKIVVDKLSGCLKNLVGRLGLTMNDISSHLNNLVRTFRFSNTNIIHKTPEWAVLAVVLLHLLSAVSSLVREVLEQPSSLQILDSVTQDLGLEETDLLDLVQTFKHTDHTQ</sequence>
<dbReference type="PANTHER" id="PTHR14732">
    <property type="entry name" value="RNA POLYMERASE II SUBUNIT B1 CTD PHOSPHATASE RPAP2-RELATED"/>
    <property type="match status" value="1"/>
</dbReference>
<comment type="similarity">
    <text evidence="2 12 13">Belongs to the RPAP2 family.</text>
</comment>
<evidence type="ECO:0000256" key="8">
    <source>
        <dbReference type="ARBA" id="ARBA00023242"/>
    </source>
</evidence>
<evidence type="ECO:0000256" key="9">
    <source>
        <dbReference type="ARBA" id="ARBA00045547"/>
    </source>
</evidence>
<dbReference type="InterPro" id="IPR007308">
    <property type="entry name" value="Rtr1/RPAP2_dom"/>
</dbReference>
<dbReference type="GO" id="GO:0005634">
    <property type="term" value="C:nucleus"/>
    <property type="evidence" value="ECO:0007669"/>
    <property type="project" value="UniProtKB-SubCell"/>
</dbReference>
<feature type="region of interest" description="Disordered" evidence="14">
    <location>
        <begin position="281"/>
        <end position="313"/>
    </location>
</feature>
<evidence type="ECO:0000256" key="4">
    <source>
        <dbReference type="ARBA" id="ARBA00022771"/>
    </source>
</evidence>
<dbReference type="EC" id="3.1.3.16" evidence="13"/>
<name>A0AAV2JNZ5_KNICA</name>
<evidence type="ECO:0000256" key="12">
    <source>
        <dbReference type="PROSITE-ProRule" id="PRU00812"/>
    </source>
</evidence>
<feature type="compositionally biased region" description="Basic and acidic residues" evidence="14">
    <location>
        <begin position="294"/>
        <end position="311"/>
    </location>
</feature>
<feature type="compositionally biased region" description="Acidic residues" evidence="14">
    <location>
        <begin position="390"/>
        <end position="407"/>
    </location>
</feature>
<dbReference type="GO" id="GO:0005737">
    <property type="term" value="C:cytoplasm"/>
    <property type="evidence" value="ECO:0007669"/>
    <property type="project" value="TreeGrafter"/>
</dbReference>
<keyword evidence="3 13" id="KW-0479">Metal-binding</keyword>
<keyword evidence="8 13" id="KW-0539">Nucleus</keyword>
<dbReference type="Pfam" id="PF04181">
    <property type="entry name" value="RPAP2_Rtr1"/>
    <property type="match status" value="1"/>
</dbReference>
<dbReference type="PANTHER" id="PTHR14732:SF0">
    <property type="entry name" value="RNA POLYMERASE II SUBUNIT B1 CTD PHOSPHATASE RPAP2-RELATED"/>
    <property type="match status" value="1"/>
</dbReference>
<evidence type="ECO:0000313" key="17">
    <source>
        <dbReference type="Proteomes" id="UP001497482"/>
    </source>
</evidence>
<dbReference type="Proteomes" id="UP001497482">
    <property type="component" value="Chromosome 14"/>
</dbReference>
<feature type="compositionally biased region" description="Basic and acidic residues" evidence="14">
    <location>
        <begin position="235"/>
        <end position="249"/>
    </location>
</feature>
<evidence type="ECO:0000256" key="5">
    <source>
        <dbReference type="ARBA" id="ARBA00022801"/>
    </source>
</evidence>
<evidence type="ECO:0000313" key="16">
    <source>
        <dbReference type="EMBL" id="CAL1579329.1"/>
    </source>
</evidence>
<keyword evidence="5 13" id="KW-0378">Hydrolase</keyword>
<dbReference type="InterPro" id="IPR039693">
    <property type="entry name" value="Rtr1/RPAP2"/>
</dbReference>
<feature type="compositionally biased region" description="Acidic residues" evidence="14">
    <location>
        <begin position="214"/>
        <end position="223"/>
    </location>
</feature>
<reference evidence="16 17" key="1">
    <citation type="submission" date="2024-04" db="EMBL/GenBank/DDBJ databases">
        <authorList>
            <person name="Waldvogel A.-M."/>
            <person name="Schoenle A."/>
        </authorList>
    </citation>
    <scope>NUCLEOTIDE SEQUENCE [LARGE SCALE GENOMIC DNA]</scope>
</reference>
<feature type="region of interest" description="Disordered" evidence="14">
    <location>
        <begin position="379"/>
        <end position="415"/>
    </location>
</feature>
<evidence type="ECO:0000256" key="10">
    <source>
        <dbReference type="ARBA" id="ARBA00047761"/>
    </source>
</evidence>
<dbReference type="GO" id="GO:0043175">
    <property type="term" value="F:RNA polymerase core enzyme binding"/>
    <property type="evidence" value="ECO:0007669"/>
    <property type="project" value="UniProtKB-UniRule"/>
</dbReference>
<evidence type="ECO:0000256" key="14">
    <source>
        <dbReference type="SAM" id="MobiDB-lite"/>
    </source>
</evidence>
<dbReference type="InterPro" id="IPR038534">
    <property type="entry name" value="Rtr1/RPAP2_sf"/>
</dbReference>
<dbReference type="AlphaFoldDB" id="A0AAV2JNZ5"/>
<accession>A0AAV2JNZ5</accession>
<evidence type="ECO:0000256" key="6">
    <source>
        <dbReference type="ARBA" id="ARBA00022833"/>
    </source>
</evidence>
<protein>
    <recommendedName>
        <fullName evidence="13">RNA polymerase II subunit B1 CTD phosphatase RPAP2 homolog</fullName>
        <ecNumber evidence="13">3.1.3.16</ecNumber>
    </recommendedName>
</protein>
<dbReference type="EMBL" id="OZ035836">
    <property type="protein sequence ID" value="CAL1579329.1"/>
    <property type="molecule type" value="Genomic_DNA"/>
</dbReference>
<feature type="region of interest" description="Disordered" evidence="14">
    <location>
        <begin position="1"/>
        <end position="34"/>
    </location>
</feature>
<evidence type="ECO:0000256" key="7">
    <source>
        <dbReference type="ARBA" id="ARBA00022912"/>
    </source>
</evidence>
<feature type="domain" description="RTR1-type" evidence="15">
    <location>
        <begin position="72"/>
        <end position="155"/>
    </location>
</feature>